<dbReference type="InterPro" id="IPR036291">
    <property type="entry name" value="NAD(P)-bd_dom_sf"/>
</dbReference>
<dbReference type="Pfam" id="PF00106">
    <property type="entry name" value="adh_short"/>
    <property type="match status" value="1"/>
</dbReference>
<dbReference type="InterPro" id="IPR052184">
    <property type="entry name" value="SDR_enzymes"/>
</dbReference>
<dbReference type="EMBL" id="CP104013">
    <property type="protein sequence ID" value="UYP43737.1"/>
    <property type="molecule type" value="Genomic_DNA"/>
</dbReference>
<dbReference type="PANTHER" id="PTHR45458:SF1">
    <property type="entry name" value="SHORT CHAIN DEHYDROGENASE"/>
    <property type="match status" value="1"/>
</dbReference>
<gene>
    <name evidence="2" type="ORF">NEF87_000022</name>
</gene>
<dbReference type="PRINTS" id="PR00080">
    <property type="entry name" value="SDRFAMILY"/>
</dbReference>
<evidence type="ECO:0000313" key="3">
    <source>
        <dbReference type="Proteomes" id="UP001208689"/>
    </source>
</evidence>
<dbReference type="Proteomes" id="UP001208689">
    <property type="component" value="Chromosome"/>
</dbReference>
<name>A0ABY6HLH1_9ARCH</name>
<proteinExistence type="inferred from homology"/>
<dbReference type="Gene3D" id="3.40.50.720">
    <property type="entry name" value="NAD(P)-binding Rossmann-like Domain"/>
    <property type="match status" value="1"/>
</dbReference>
<keyword evidence="3" id="KW-1185">Reference proteome</keyword>
<dbReference type="CDD" id="cd05325">
    <property type="entry name" value="carb_red_sniffer_like_SDR_c"/>
    <property type="match status" value="1"/>
</dbReference>
<reference evidence="2" key="1">
    <citation type="submission" date="2022-09" db="EMBL/GenBank/DDBJ databases">
        <title>Actin cytoskeleton and complex cell architecture in an #Asgard archaeon.</title>
        <authorList>
            <person name="Ponce Toledo R.I."/>
            <person name="Schleper C."/>
            <person name="Rodrigues Oliveira T."/>
            <person name="Wollweber F."/>
            <person name="Xu J."/>
            <person name="Rittmann S."/>
            <person name="Klingl A."/>
            <person name="Pilhofer M."/>
        </authorList>
    </citation>
    <scope>NUCLEOTIDE SEQUENCE</scope>
    <source>
        <strain evidence="2">B-35</strain>
    </source>
</reference>
<dbReference type="PANTHER" id="PTHR45458">
    <property type="entry name" value="SHORT-CHAIN DEHYDROGENASE/REDUCTASE SDR"/>
    <property type="match status" value="1"/>
</dbReference>
<comment type="similarity">
    <text evidence="1">Belongs to the short-chain dehydrogenases/reductases (SDR) family.</text>
</comment>
<organism evidence="2 3">
    <name type="scientific">Candidatus Lokiarchaeum ossiferum</name>
    <dbReference type="NCBI Taxonomy" id="2951803"/>
    <lineage>
        <taxon>Archaea</taxon>
        <taxon>Promethearchaeati</taxon>
        <taxon>Promethearchaeota</taxon>
        <taxon>Promethearchaeia</taxon>
        <taxon>Promethearchaeales</taxon>
        <taxon>Promethearchaeaceae</taxon>
        <taxon>Candidatus Lokiarchaeum</taxon>
    </lineage>
</organism>
<dbReference type="SUPFAM" id="SSF51735">
    <property type="entry name" value="NAD(P)-binding Rossmann-fold domains"/>
    <property type="match status" value="1"/>
</dbReference>
<dbReference type="PRINTS" id="PR00081">
    <property type="entry name" value="GDHRDH"/>
</dbReference>
<evidence type="ECO:0000256" key="1">
    <source>
        <dbReference type="RuleBase" id="RU000363"/>
    </source>
</evidence>
<protein>
    <recommendedName>
        <fullName evidence="4">SDR family oxidoreductase</fullName>
    </recommendedName>
</protein>
<evidence type="ECO:0008006" key="4">
    <source>
        <dbReference type="Google" id="ProtNLM"/>
    </source>
</evidence>
<evidence type="ECO:0000313" key="2">
    <source>
        <dbReference type="EMBL" id="UYP43737.1"/>
    </source>
</evidence>
<dbReference type="InterPro" id="IPR002347">
    <property type="entry name" value="SDR_fam"/>
</dbReference>
<accession>A0ABY6HLH1</accession>
<sequence length="235" mass="25839">MNIFITGGNRGIGLEFVKQFVSKGNTIFASYRNPNGISELESIKATYPNNLHLISLEVSNPESVQNCYNIISSQISKLDLLINCAGIISGGSQRNYPLGTMAAEDIQRVFSVNAISPLRICEQFLPLLEKSDMPRIINISSKMGSIGLKKVTGNYSYCASKSALNMFSKMMAIDLQDKNITVLTFHPGWVRTDMGGQNAEISPSESISGMITAIFSHTLEDSGKFLDWNGKELPW</sequence>